<dbReference type="PANTHER" id="PTHR21329">
    <property type="entry name" value="PHOSPHATIDYLINOSITOL N-ACETYLGLUCOSAMINYLTRANSFERASE SUBUNIT Q-RELATED"/>
    <property type="match status" value="1"/>
</dbReference>
<feature type="transmembrane region" description="Helical" evidence="2">
    <location>
        <begin position="265"/>
        <end position="290"/>
    </location>
</feature>
<protein>
    <submittedName>
        <fullName evidence="3">Phosphatidylinositol N-acetylglucosaminyltransferase subunit Q</fullName>
    </submittedName>
</protein>
<keyword evidence="4" id="KW-1185">Reference proteome</keyword>
<dbReference type="GO" id="GO:0006506">
    <property type="term" value="P:GPI anchor biosynthetic process"/>
    <property type="evidence" value="ECO:0007669"/>
    <property type="project" value="InterPro"/>
</dbReference>
<evidence type="ECO:0000313" key="3">
    <source>
        <dbReference type="EMBL" id="CAH2307538.1"/>
    </source>
</evidence>
<keyword evidence="3" id="KW-0808">Transferase</keyword>
<keyword evidence="3" id="KW-0328">Glycosyltransferase</keyword>
<name>A0AAD1SU38_PELCU</name>
<proteinExistence type="predicted"/>
<feature type="region of interest" description="Disordered" evidence="1">
    <location>
        <begin position="1"/>
        <end position="46"/>
    </location>
</feature>
<dbReference type="GO" id="GO:0016020">
    <property type="term" value="C:membrane"/>
    <property type="evidence" value="ECO:0007669"/>
    <property type="project" value="InterPro"/>
</dbReference>
<evidence type="ECO:0000313" key="4">
    <source>
        <dbReference type="Proteomes" id="UP001295444"/>
    </source>
</evidence>
<reference evidence="3" key="1">
    <citation type="submission" date="2022-03" db="EMBL/GenBank/DDBJ databases">
        <authorList>
            <person name="Alioto T."/>
            <person name="Alioto T."/>
            <person name="Gomez Garrido J."/>
        </authorList>
    </citation>
    <scope>NUCLEOTIDE SEQUENCE</scope>
</reference>
<feature type="compositionally biased region" description="Polar residues" evidence="1">
    <location>
        <begin position="121"/>
        <end position="137"/>
    </location>
</feature>
<gene>
    <name evidence="3" type="ORF">PECUL_23A008264</name>
</gene>
<evidence type="ECO:0000256" key="2">
    <source>
        <dbReference type="SAM" id="Phobius"/>
    </source>
</evidence>
<keyword evidence="2" id="KW-0472">Membrane</keyword>
<accession>A0AAD1SU38</accession>
<dbReference type="InterPro" id="IPR007720">
    <property type="entry name" value="PigQ/GPI1"/>
</dbReference>
<dbReference type="EMBL" id="OW240918">
    <property type="protein sequence ID" value="CAH2307538.1"/>
    <property type="molecule type" value="Genomic_DNA"/>
</dbReference>
<keyword evidence="2" id="KW-0812">Transmembrane</keyword>
<organism evidence="3 4">
    <name type="scientific">Pelobates cultripes</name>
    <name type="common">Western spadefoot toad</name>
    <dbReference type="NCBI Taxonomy" id="61616"/>
    <lineage>
        <taxon>Eukaryota</taxon>
        <taxon>Metazoa</taxon>
        <taxon>Chordata</taxon>
        <taxon>Craniata</taxon>
        <taxon>Vertebrata</taxon>
        <taxon>Euteleostomi</taxon>
        <taxon>Amphibia</taxon>
        <taxon>Batrachia</taxon>
        <taxon>Anura</taxon>
        <taxon>Pelobatoidea</taxon>
        <taxon>Pelobatidae</taxon>
        <taxon>Pelobates</taxon>
    </lineage>
</organism>
<feature type="region of interest" description="Disordered" evidence="1">
    <location>
        <begin position="74"/>
        <end position="156"/>
    </location>
</feature>
<dbReference type="Pfam" id="PF05024">
    <property type="entry name" value="Gpi1"/>
    <property type="match status" value="1"/>
</dbReference>
<feature type="transmembrane region" description="Helical" evidence="2">
    <location>
        <begin position="236"/>
        <end position="259"/>
    </location>
</feature>
<dbReference type="Proteomes" id="UP001295444">
    <property type="component" value="Chromosome 07"/>
</dbReference>
<dbReference type="AlphaFoldDB" id="A0AAD1SU38"/>
<dbReference type="GO" id="GO:0005783">
    <property type="term" value="C:endoplasmic reticulum"/>
    <property type="evidence" value="ECO:0007669"/>
    <property type="project" value="TreeGrafter"/>
</dbReference>
<sequence length="371" mass="42117">MATIYRESQVGGAIDPWDPQSRSQDSQGYLPMPFLSPQTGKKRVRKSRAYLTLPPASQLPAGIPLSLEDWCGQRAGHYSPDNDMGRRTQKPQQAAPRDSQDIGTLLQRTAGHKMAAEQEQEPSPTHSAQLSQGSSSDMRAEAPSNPQAERDDSAPATKRDIRLLLQEMKGLFDTDINLIRTETQAVTARVQASEEDILDLRQEVHGLASLWRLFRGKKWNVLRQRVDSCSYDLDQLFLGTLLFTILLFLLPTTALYYLVFTLLRLLVVLVQGVIQMIINLLNSLPLYALVLRLCRSYRLAAGVKFRMLLQEEGKSLRLLMQINPLPYGNVLQQYKIPASKFYPKDSWGSLCKKLFIGELIYPWRQERDKQD</sequence>
<keyword evidence="2" id="KW-1133">Transmembrane helix</keyword>
<dbReference type="PANTHER" id="PTHR21329:SF3">
    <property type="entry name" value="PHOSPHATIDYLINOSITOL N-ACETYLGLUCOSAMINYLTRANSFERASE SUBUNIT Q"/>
    <property type="match status" value="1"/>
</dbReference>
<dbReference type="GO" id="GO:0016757">
    <property type="term" value="F:glycosyltransferase activity"/>
    <property type="evidence" value="ECO:0007669"/>
    <property type="project" value="UniProtKB-KW"/>
</dbReference>
<evidence type="ECO:0000256" key="1">
    <source>
        <dbReference type="SAM" id="MobiDB-lite"/>
    </source>
</evidence>